<organism evidence="1 2">
    <name type="scientific">Planktothrix paucivesiculata PCC 9631</name>
    <dbReference type="NCBI Taxonomy" id="671071"/>
    <lineage>
        <taxon>Bacteria</taxon>
        <taxon>Bacillati</taxon>
        <taxon>Cyanobacteriota</taxon>
        <taxon>Cyanophyceae</taxon>
        <taxon>Oscillatoriophycideae</taxon>
        <taxon>Oscillatoriales</taxon>
        <taxon>Microcoleaceae</taxon>
        <taxon>Planktothrix</taxon>
    </lineage>
</organism>
<comment type="caution">
    <text evidence="1">The sequence shown here is derived from an EMBL/GenBank/DDBJ whole genome shotgun (WGS) entry which is preliminary data.</text>
</comment>
<reference evidence="1" key="1">
    <citation type="submission" date="2019-10" db="EMBL/GenBank/DDBJ databases">
        <authorList>
            <consortium name="Genoscope - CEA"/>
            <person name="William W."/>
        </authorList>
    </citation>
    <scope>NUCLEOTIDE SEQUENCE [LARGE SCALE GENOMIC DNA]</scope>
    <source>
        <strain evidence="1">BBR_PRJEB10994</strain>
    </source>
</reference>
<proteinExistence type="predicted"/>
<dbReference type="EMBL" id="CZCS02000005">
    <property type="protein sequence ID" value="VXD11050.1"/>
    <property type="molecule type" value="Genomic_DNA"/>
</dbReference>
<name>A0A7Z9BHK4_9CYAN</name>
<accession>A0A7Z9BHK4</accession>
<dbReference type="AlphaFoldDB" id="A0A7Z9BHK4"/>
<dbReference type="Proteomes" id="UP000182190">
    <property type="component" value="Unassembled WGS sequence"/>
</dbReference>
<keyword evidence="2" id="KW-1185">Reference proteome</keyword>
<protein>
    <submittedName>
        <fullName evidence="1">Uncharacterized protein</fullName>
    </submittedName>
</protein>
<evidence type="ECO:0000313" key="1">
    <source>
        <dbReference type="EMBL" id="VXD11050.1"/>
    </source>
</evidence>
<sequence>MEVQVDFRLVDAYAMISGVLNRTANPINISADCNRTTRMRLGLDRGGVVTRCLDYTFKNPGLES</sequence>
<evidence type="ECO:0000313" key="2">
    <source>
        <dbReference type="Proteomes" id="UP000182190"/>
    </source>
</evidence>
<gene>
    <name evidence="1" type="ORF">PL9631_1020068</name>
</gene>